<dbReference type="GO" id="GO:0005829">
    <property type="term" value="C:cytosol"/>
    <property type="evidence" value="ECO:0007669"/>
    <property type="project" value="TreeGrafter"/>
</dbReference>
<dbReference type="GO" id="GO:0030139">
    <property type="term" value="C:endocytic vesicle"/>
    <property type="evidence" value="ECO:0007669"/>
    <property type="project" value="TreeGrafter"/>
</dbReference>
<dbReference type="AlphaFoldDB" id="A0A1E3QH52"/>
<evidence type="ECO:0000313" key="4">
    <source>
        <dbReference type="Proteomes" id="UP000094336"/>
    </source>
</evidence>
<accession>A0A1E3QH52</accession>
<dbReference type="Proteomes" id="UP000094336">
    <property type="component" value="Unassembled WGS sequence"/>
</dbReference>
<sequence length="749" mass="83570">MFHTPPLNQLKRWEQESIIYSYRPETQEMPVVTAQEEPKDTQEENAIPAAPEADKTHLEPENDVSKSTSASPETAVSPEAFPDHVAASDNTFPGPVDTDVAAEKWKMDQLTLKDLPQDISLSIDQFMGSLTEPKYQTPLKPANVSVMFQNFYKVQSRVIVASIQENISKTYTSLPEGDYRKTSKVILLKTAEELRYANLLRTNQELFTYQLIKYWELSERYLFGGIYNRIFKFQNHSESEVEFNASLNDKLELLRDLCIPFVKLLDIGKSDASANQCFRNDELLLLYYFKDSLHELANLNQVFTPREKLLTILKTHNLIIKNLNEINSAVQTEDKPFHVSNDYILPALMYLCINSSVDDIYLNFLYIKRFFNEQDLHGELNYSLTNFEAIVMYLSKLTAQELDLENEGKVLGDPLLNVPLPYEDIFVRVNETAPTVRVTAAPSVNNFKTFLKANRSRSNSTKSVTSAPPVTETAGGLFYNALPSAPSFLPSDLHSLTDPGAIRNLGSALDSSFKGILGRFNRASSGPQPPATLNATRRSNSNSALSSIGSNDQVPLVDDGSIMELIEVEQTGYFDSPSAVSLSSSFNPIGKFNDVLVKFNGMQNIRSSDSLRSLNEDPFIPPTSPIKQKKSRSRAASLIDKFGQSMLNLHSTSISAVILHNSSDSLSTSSSNPLKEVFPVPIQTIAEAKSESRAEISRTTKLPKATGKYATGGKAKNFEDLSINELKDMFMKYNQLVAHVASNDGFEDS</sequence>
<dbReference type="InterPro" id="IPR045046">
    <property type="entry name" value="Vps9-like"/>
</dbReference>
<gene>
    <name evidence="3" type="ORF">BABINDRAFT_163776</name>
</gene>
<dbReference type="Pfam" id="PF02204">
    <property type="entry name" value="VPS9"/>
    <property type="match status" value="1"/>
</dbReference>
<dbReference type="SMART" id="SM00167">
    <property type="entry name" value="VPS9"/>
    <property type="match status" value="1"/>
</dbReference>
<dbReference type="PANTHER" id="PTHR23101:SF25">
    <property type="entry name" value="GTPASE-ACTIVATING PROTEIN AND VPS9 DOMAIN-CONTAINING PROTEIN 1"/>
    <property type="match status" value="1"/>
</dbReference>
<dbReference type="GeneID" id="30147945"/>
<dbReference type="InterPro" id="IPR003123">
    <property type="entry name" value="VPS9"/>
</dbReference>
<feature type="region of interest" description="Disordered" evidence="1">
    <location>
        <begin position="522"/>
        <end position="552"/>
    </location>
</feature>
<dbReference type="GO" id="GO:0031267">
    <property type="term" value="F:small GTPase binding"/>
    <property type="evidence" value="ECO:0007669"/>
    <property type="project" value="TreeGrafter"/>
</dbReference>
<dbReference type="GO" id="GO:0005085">
    <property type="term" value="F:guanyl-nucleotide exchange factor activity"/>
    <property type="evidence" value="ECO:0007669"/>
    <property type="project" value="InterPro"/>
</dbReference>
<feature type="region of interest" description="Disordered" evidence="1">
    <location>
        <begin position="24"/>
        <end position="78"/>
    </location>
</feature>
<dbReference type="EMBL" id="KV454443">
    <property type="protein sequence ID" value="ODQ77043.1"/>
    <property type="molecule type" value="Genomic_DNA"/>
</dbReference>
<feature type="region of interest" description="Disordered" evidence="1">
    <location>
        <begin position="613"/>
        <end position="632"/>
    </location>
</feature>
<dbReference type="OrthoDB" id="10264848at2759"/>
<dbReference type="PANTHER" id="PTHR23101">
    <property type="entry name" value="RAB GDP/GTP EXCHANGE FACTOR"/>
    <property type="match status" value="1"/>
</dbReference>
<protein>
    <recommendedName>
        <fullName evidence="2">VPS9 domain-containing protein</fullName>
    </recommendedName>
</protein>
<dbReference type="SUPFAM" id="SSF109993">
    <property type="entry name" value="VPS9 domain"/>
    <property type="match status" value="1"/>
</dbReference>
<organism evidence="3 4">
    <name type="scientific">Babjeviella inositovora NRRL Y-12698</name>
    <dbReference type="NCBI Taxonomy" id="984486"/>
    <lineage>
        <taxon>Eukaryota</taxon>
        <taxon>Fungi</taxon>
        <taxon>Dikarya</taxon>
        <taxon>Ascomycota</taxon>
        <taxon>Saccharomycotina</taxon>
        <taxon>Pichiomycetes</taxon>
        <taxon>Serinales incertae sedis</taxon>
        <taxon>Babjeviella</taxon>
    </lineage>
</organism>
<feature type="compositionally biased region" description="Polar residues" evidence="1">
    <location>
        <begin position="65"/>
        <end position="74"/>
    </location>
</feature>
<name>A0A1E3QH52_9ASCO</name>
<dbReference type="InterPro" id="IPR037191">
    <property type="entry name" value="VPS9_dom_sf"/>
</dbReference>
<feature type="compositionally biased region" description="Low complexity" evidence="1">
    <location>
        <begin position="532"/>
        <end position="547"/>
    </location>
</feature>
<dbReference type="Gene3D" id="1.20.1050.80">
    <property type="entry name" value="VPS9 domain"/>
    <property type="match status" value="1"/>
</dbReference>
<proteinExistence type="predicted"/>
<dbReference type="GO" id="GO:0016192">
    <property type="term" value="P:vesicle-mediated transport"/>
    <property type="evidence" value="ECO:0007669"/>
    <property type="project" value="InterPro"/>
</dbReference>
<dbReference type="RefSeq" id="XP_018982371.1">
    <property type="nucleotide sequence ID" value="XM_019130092.1"/>
</dbReference>
<reference evidence="4" key="1">
    <citation type="submission" date="2016-05" db="EMBL/GenBank/DDBJ databases">
        <title>Comparative genomics of biotechnologically important yeasts.</title>
        <authorList>
            <consortium name="DOE Joint Genome Institute"/>
            <person name="Riley R."/>
            <person name="Haridas S."/>
            <person name="Wolfe K.H."/>
            <person name="Lopes M.R."/>
            <person name="Hittinger C.T."/>
            <person name="Goker M."/>
            <person name="Salamov A."/>
            <person name="Wisecaver J."/>
            <person name="Long T.M."/>
            <person name="Aerts A.L."/>
            <person name="Barry K."/>
            <person name="Choi C."/>
            <person name="Clum A."/>
            <person name="Coughlan A.Y."/>
            <person name="Deshpande S."/>
            <person name="Douglass A.P."/>
            <person name="Hanson S.J."/>
            <person name="Klenk H.-P."/>
            <person name="Labutti K."/>
            <person name="Lapidus A."/>
            <person name="Lindquist E."/>
            <person name="Lipzen A."/>
            <person name="Meier-Kolthoff J.P."/>
            <person name="Ohm R.A."/>
            <person name="Otillar R.P."/>
            <person name="Pangilinan J."/>
            <person name="Peng Y."/>
            <person name="Rokas A."/>
            <person name="Rosa C.A."/>
            <person name="Scheuner C."/>
            <person name="Sibirny A.A."/>
            <person name="Slot J.C."/>
            <person name="Stielow J.B."/>
            <person name="Sun H."/>
            <person name="Kurtzman C.P."/>
            <person name="Blackwell M."/>
            <person name="Grigoriev I.V."/>
            <person name="Jeffries T.W."/>
        </authorList>
    </citation>
    <scope>NUCLEOTIDE SEQUENCE [LARGE SCALE GENOMIC DNA]</scope>
    <source>
        <strain evidence="4">NRRL Y-12698</strain>
    </source>
</reference>
<evidence type="ECO:0000256" key="1">
    <source>
        <dbReference type="SAM" id="MobiDB-lite"/>
    </source>
</evidence>
<keyword evidence="4" id="KW-1185">Reference proteome</keyword>
<evidence type="ECO:0000259" key="2">
    <source>
        <dbReference type="PROSITE" id="PS51205"/>
    </source>
</evidence>
<dbReference type="STRING" id="984486.A0A1E3QH52"/>
<evidence type="ECO:0000313" key="3">
    <source>
        <dbReference type="EMBL" id="ODQ77043.1"/>
    </source>
</evidence>
<feature type="domain" description="VPS9" evidence="2">
    <location>
        <begin position="241"/>
        <end position="403"/>
    </location>
</feature>
<feature type="compositionally biased region" description="Basic and acidic residues" evidence="1">
    <location>
        <begin position="52"/>
        <end position="64"/>
    </location>
</feature>
<dbReference type="PROSITE" id="PS51205">
    <property type="entry name" value="VPS9"/>
    <property type="match status" value="1"/>
</dbReference>